<sequence length="421" mass="46365">MRPAAPPRRSVPPPPCITDRIANLRLDNRPSPPLPPPRKQVQHSRGPPPPIPSSTRPTQHQLAKALARRPPPPPTKHQPAQATVPPPLPSRRCIECYDFSAVDYHASLFPRHTVSSLDDLAHALTSPFPTQTEKARAIFTWLHHNIAYDAASFLSGNLPAQDPSSTLVSGLAVCDGYAGLFLYIAERAGLQAYKVTGHGKGYGYQPLAPGQRAPAFSSNHAWNTVLMDDEWRLIDACWGAGYLNGSIYTKSFTPRFFTSSPVEFGKHHYPTDPSYQLLSDEQGGPVSWENYILDPEGPHLYADFYAQELSPMFLQPSGKYLNRGQSASFHLFKRCEHVSTADQDNYVYFLHLDNRDFIPLQLNAQGGWSTTIPSVKGNDVKLCVLKTLNNADAKGVGAARFTSSIGRVTMSWGGLATWSVA</sequence>
<dbReference type="PANTHER" id="PTHR46333:SF5">
    <property type="entry name" value="TRANSGLUTAMINASE-LIKE DOMAIN-CONTAINING PROTEIN"/>
    <property type="match status" value="1"/>
</dbReference>
<dbReference type="AlphaFoldDB" id="A0A2A9NUY7"/>
<evidence type="ECO:0000256" key="1">
    <source>
        <dbReference type="SAM" id="MobiDB-lite"/>
    </source>
</evidence>
<accession>A0A2A9NUY7</accession>
<dbReference type="InterPro" id="IPR002931">
    <property type="entry name" value="Transglutaminase-like"/>
</dbReference>
<dbReference type="GO" id="GO:0005737">
    <property type="term" value="C:cytoplasm"/>
    <property type="evidence" value="ECO:0007669"/>
    <property type="project" value="TreeGrafter"/>
</dbReference>
<proteinExistence type="predicted"/>
<evidence type="ECO:0000313" key="4">
    <source>
        <dbReference type="Proteomes" id="UP000242287"/>
    </source>
</evidence>
<dbReference type="STRING" id="703135.A0A2A9NUY7"/>
<name>A0A2A9NUY7_9AGAR</name>
<gene>
    <name evidence="3" type="ORF">AMATHDRAFT_74865</name>
</gene>
<dbReference type="SMART" id="SM00460">
    <property type="entry name" value="TGc"/>
    <property type="match status" value="1"/>
</dbReference>
<feature type="compositionally biased region" description="Low complexity" evidence="1">
    <location>
        <begin position="53"/>
        <end position="65"/>
    </location>
</feature>
<dbReference type="EMBL" id="KZ301987">
    <property type="protein sequence ID" value="PFH51510.1"/>
    <property type="molecule type" value="Genomic_DNA"/>
</dbReference>
<feature type="region of interest" description="Disordered" evidence="1">
    <location>
        <begin position="1"/>
        <end position="87"/>
    </location>
</feature>
<keyword evidence="4" id="KW-1185">Reference proteome</keyword>
<evidence type="ECO:0000259" key="2">
    <source>
        <dbReference type="SMART" id="SM00460"/>
    </source>
</evidence>
<dbReference type="OrthoDB" id="6129702at2759"/>
<dbReference type="InterPro" id="IPR052557">
    <property type="entry name" value="CAP/Cytokinesis_protein"/>
</dbReference>
<dbReference type="Pfam" id="PF01841">
    <property type="entry name" value="Transglut_core"/>
    <property type="match status" value="1"/>
</dbReference>
<dbReference type="InterPro" id="IPR038765">
    <property type="entry name" value="Papain-like_cys_pep_sf"/>
</dbReference>
<organism evidence="3 4">
    <name type="scientific">Amanita thiersii Skay4041</name>
    <dbReference type="NCBI Taxonomy" id="703135"/>
    <lineage>
        <taxon>Eukaryota</taxon>
        <taxon>Fungi</taxon>
        <taxon>Dikarya</taxon>
        <taxon>Basidiomycota</taxon>
        <taxon>Agaricomycotina</taxon>
        <taxon>Agaricomycetes</taxon>
        <taxon>Agaricomycetidae</taxon>
        <taxon>Agaricales</taxon>
        <taxon>Pluteineae</taxon>
        <taxon>Amanitaceae</taxon>
        <taxon>Amanita</taxon>
    </lineage>
</organism>
<evidence type="ECO:0000313" key="3">
    <source>
        <dbReference type="EMBL" id="PFH51510.1"/>
    </source>
</evidence>
<protein>
    <recommendedName>
        <fullName evidence="2">Transglutaminase-like domain-containing protein</fullName>
    </recommendedName>
</protein>
<feature type="compositionally biased region" description="Pro residues" evidence="1">
    <location>
        <begin position="1"/>
        <end position="16"/>
    </location>
</feature>
<reference evidence="3 4" key="1">
    <citation type="submission" date="2014-02" db="EMBL/GenBank/DDBJ databases">
        <title>Transposable element dynamics among asymbiotic and ectomycorrhizal Amanita fungi.</title>
        <authorList>
            <consortium name="DOE Joint Genome Institute"/>
            <person name="Hess J."/>
            <person name="Skrede I."/>
            <person name="Wolfe B."/>
            <person name="LaButti K."/>
            <person name="Ohm R.A."/>
            <person name="Grigoriev I.V."/>
            <person name="Pringle A."/>
        </authorList>
    </citation>
    <scope>NUCLEOTIDE SEQUENCE [LARGE SCALE GENOMIC DNA]</scope>
    <source>
        <strain evidence="3 4">SKay4041</strain>
    </source>
</reference>
<dbReference type="Gene3D" id="3.10.620.30">
    <property type="match status" value="1"/>
</dbReference>
<dbReference type="SUPFAM" id="SSF54001">
    <property type="entry name" value="Cysteine proteinases"/>
    <property type="match status" value="1"/>
</dbReference>
<dbReference type="PANTHER" id="PTHR46333">
    <property type="entry name" value="CYTOKINESIS PROTEIN 3"/>
    <property type="match status" value="1"/>
</dbReference>
<feature type="domain" description="Transglutaminase-like" evidence="2">
    <location>
        <begin position="166"/>
        <end position="238"/>
    </location>
</feature>
<dbReference type="Proteomes" id="UP000242287">
    <property type="component" value="Unassembled WGS sequence"/>
</dbReference>